<dbReference type="InterPro" id="IPR050471">
    <property type="entry name" value="AB_hydrolase"/>
</dbReference>
<dbReference type="Gene3D" id="3.40.50.1820">
    <property type="entry name" value="alpha/beta hydrolase"/>
    <property type="match status" value="1"/>
</dbReference>
<dbReference type="GO" id="GO:0016787">
    <property type="term" value="F:hydrolase activity"/>
    <property type="evidence" value="ECO:0007669"/>
    <property type="project" value="UniProtKB-KW"/>
</dbReference>
<dbReference type="PANTHER" id="PTHR43433">
    <property type="entry name" value="HYDROLASE, ALPHA/BETA FOLD FAMILY PROTEIN"/>
    <property type="match status" value="1"/>
</dbReference>
<dbReference type="PRINTS" id="PR00111">
    <property type="entry name" value="ABHYDROLASE"/>
</dbReference>
<evidence type="ECO:0000313" key="3">
    <source>
        <dbReference type="Proteomes" id="UP001596020"/>
    </source>
</evidence>
<dbReference type="Proteomes" id="UP001596020">
    <property type="component" value="Unassembled WGS sequence"/>
</dbReference>
<name>A0ABV9K7F7_9PORP</name>
<accession>A0ABV9K7F7</accession>
<dbReference type="Pfam" id="PF00561">
    <property type="entry name" value="Abhydrolase_1"/>
    <property type="match status" value="1"/>
</dbReference>
<protein>
    <submittedName>
        <fullName evidence="2">Alpha/beta fold hydrolase</fullName>
    </submittedName>
</protein>
<proteinExistence type="predicted"/>
<evidence type="ECO:0000259" key="1">
    <source>
        <dbReference type="Pfam" id="PF00561"/>
    </source>
</evidence>
<comment type="caution">
    <text evidence="2">The sequence shown here is derived from an EMBL/GenBank/DDBJ whole genome shotgun (WGS) entry which is preliminary data.</text>
</comment>
<dbReference type="InterPro" id="IPR029058">
    <property type="entry name" value="AB_hydrolase_fold"/>
</dbReference>
<gene>
    <name evidence="2" type="ORF">ACFO3G_04810</name>
</gene>
<sequence length="222" mass="25267">MNIFRYNPFSFQEITNNKKMSQIDLYYREFGHGEPFVMLHGNGESSQNFQIKDRILAKHFKLIAPDTRGHGNTPCGEAPFTLKQFAQDLYSFLHDNHLNKVHLLGFSDGANIAMLFAMDHPELLKSLILNSGNLTPSGMKPNVLKAIKREYKKLESMVQTKEVKHQTALLNLMLQEPQIDPSELHHINIPTLVIASNNDMISRQHTEMIAKSLPNSKLVFIG</sequence>
<dbReference type="EMBL" id="JBHSGO010000153">
    <property type="protein sequence ID" value="MFC4665923.1"/>
    <property type="molecule type" value="Genomic_DNA"/>
</dbReference>
<dbReference type="PANTHER" id="PTHR43433:SF5">
    <property type="entry name" value="AB HYDROLASE-1 DOMAIN-CONTAINING PROTEIN"/>
    <property type="match status" value="1"/>
</dbReference>
<keyword evidence="3" id="KW-1185">Reference proteome</keyword>
<feature type="domain" description="AB hydrolase-1" evidence="1">
    <location>
        <begin position="35"/>
        <end position="176"/>
    </location>
</feature>
<dbReference type="SUPFAM" id="SSF53474">
    <property type="entry name" value="alpha/beta-Hydrolases"/>
    <property type="match status" value="1"/>
</dbReference>
<organism evidence="2 3">
    <name type="scientific">Falsiporphyromonas endometrii</name>
    <dbReference type="NCBI Taxonomy" id="1387297"/>
    <lineage>
        <taxon>Bacteria</taxon>
        <taxon>Pseudomonadati</taxon>
        <taxon>Bacteroidota</taxon>
        <taxon>Bacteroidia</taxon>
        <taxon>Bacteroidales</taxon>
        <taxon>Porphyromonadaceae</taxon>
        <taxon>Falsiporphyromonas</taxon>
    </lineage>
</organism>
<evidence type="ECO:0000313" key="2">
    <source>
        <dbReference type="EMBL" id="MFC4665923.1"/>
    </source>
</evidence>
<reference evidence="3" key="1">
    <citation type="journal article" date="2019" name="Int. J. Syst. Evol. Microbiol.">
        <title>The Global Catalogue of Microorganisms (GCM) 10K type strain sequencing project: providing services to taxonomists for standard genome sequencing and annotation.</title>
        <authorList>
            <consortium name="The Broad Institute Genomics Platform"/>
            <consortium name="The Broad Institute Genome Sequencing Center for Infectious Disease"/>
            <person name="Wu L."/>
            <person name="Ma J."/>
        </authorList>
    </citation>
    <scope>NUCLEOTIDE SEQUENCE [LARGE SCALE GENOMIC DNA]</scope>
    <source>
        <strain evidence="3">CGMCC 4.7357</strain>
    </source>
</reference>
<keyword evidence="2" id="KW-0378">Hydrolase</keyword>
<dbReference type="InterPro" id="IPR000073">
    <property type="entry name" value="AB_hydrolase_1"/>
</dbReference>